<gene>
    <name evidence="2" type="ORF">CWE10_06995</name>
</gene>
<sequence length="118" mass="13124">MRRRRCGGLSRCSGAARHAPSGAPSSTCFRGCSPACRCRASTGACRGHGCGVHRRHRHRHRHYRRHRRGRRLHRHACRPSPGRPVLSAGLPAGRPAQSTPRAPFFPHVVHSRSRGYIT</sequence>
<dbReference type="AlphaFoldDB" id="A0A953LDZ3"/>
<evidence type="ECO:0000313" key="2">
    <source>
        <dbReference type="EMBL" id="MBY6275960.1"/>
    </source>
</evidence>
<feature type="region of interest" description="Disordered" evidence="1">
    <location>
        <begin position="61"/>
        <end position="104"/>
    </location>
</feature>
<protein>
    <submittedName>
        <fullName evidence="2">Uncharacterized protein</fullName>
    </submittedName>
</protein>
<dbReference type="EMBL" id="PIUK01000049">
    <property type="protein sequence ID" value="MBY6275960.1"/>
    <property type="molecule type" value="Genomic_DNA"/>
</dbReference>
<comment type="caution">
    <text evidence="2">The sequence shown here is derived from an EMBL/GenBank/DDBJ whole genome shotgun (WGS) entry which is preliminary data.</text>
</comment>
<organism evidence="2 3">
    <name type="scientific">Symbiobacterium thermophilum</name>
    <dbReference type="NCBI Taxonomy" id="2734"/>
    <lineage>
        <taxon>Bacteria</taxon>
        <taxon>Bacillati</taxon>
        <taxon>Bacillota</taxon>
        <taxon>Clostridia</taxon>
        <taxon>Eubacteriales</taxon>
        <taxon>Symbiobacteriaceae</taxon>
        <taxon>Symbiobacterium</taxon>
    </lineage>
</organism>
<proteinExistence type="predicted"/>
<accession>A0A953LDZ3</accession>
<evidence type="ECO:0000313" key="3">
    <source>
        <dbReference type="Proteomes" id="UP000732377"/>
    </source>
</evidence>
<feature type="compositionally biased region" description="Basic residues" evidence="1">
    <location>
        <begin position="61"/>
        <end position="77"/>
    </location>
</feature>
<name>A0A953LDZ3_SYMTR</name>
<reference evidence="2" key="1">
    <citation type="submission" date="2017-11" db="EMBL/GenBank/DDBJ databases">
        <title>Three new genomes from thermophilic consortium.</title>
        <authorList>
            <person name="Quaggio R."/>
            <person name="Amgarten D."/>
            <person name="Setubal J.C."/>
        </authorList>
    </citation>
    <scope>NUCLEOTIDE SEQUENCE</scope>
    <source>
        <strain evidence="2">ZCTH01-B2</strain>
    </source>
</reference>
<dbReference type="Proteomes" id="UP000732377">
    <property type="component" value="Unassembled WGS sequence"/>
</dbReference>
<evidence type="ECO:0000256" key="1">
    <source>
        <dbReference type="SAM" id="MobiDB-lite"/>
    </source>
</evidence>